<dbReference type="EMBL" id="JAFIQS010000014">
    <property type="protein sequence ID" value="KAG5163656.1"/>
    <property type="molecule type" value="Genomic_DNA"/>
</dbReference>
<name>A0A8H8CFH3_PSICU</name>
<proteinExistence type="predicted"/>
<comment type="caution">
    <text evidence="1">The sequence shown here is derived from an EMBL/GenBank/DDBJ whole genome shotgun (WGS) entry which is preliminary data.</text>
</comment>
<reference evidence="1" key="1">
    <citation type="submission" date="2021-02" db="EMBL/GenBank/DDBJ databases">
        <title>Psilocybe cubensis genome.</title>
        <authorList>
            <person name="Mckernan K.J."/>
            <person name="Crawford S."/>
            <person name="Trippe A."/>
            <person name="Kane L.T."/>
            <person name="Mclaughlin S."/>
        </authorList>
    </citation>
    <scope>NUCLEOTIDE SEQUENCE [LARGE SCALE GENOMIC DNA]</scope>
    <source>
        <strain evidence="1">MGC-MH-2018</strain>
    </source>
</reference>
<organism evidence="1">
    <name type="scientific">Psilocybe cubensis</name>
    <name type="common">Psychedelic mushroom</name>
    <name type="synonym">Stropharia cubensis</name>
    <dbReference type="NCBI Taxonomy" id="181762"/>
    <lineage>
        <taxon>Eukaryota</taxon>
        <taxon>Fungi</taxon>
        <taxon>Dikarya</taxon>
        <taxon>Basidiomycota</taxon>
        <taxon>Agaricomycotina</taxon>
        <taxon>Agaricomycetes</taxon>
        <taxon>Agaricomycetidae</taxon>
        <taxon>Agaricales</taxon>
        <taxon>Agaricineae</taxon>
        <taxon>Strophariaceae</taxon>
        <taxon>Psilocybe</taxon>
    </lineage>
</organism>
<accession>A0A8H8CFH3</accession>
<evidence type="ECO:0000313" key="1">
    <source>
        <dbReference type="EMBL" id="KAG5163656.1"/>
    </source>
</evidence>
<sequence>MPSSSPTAPTAPYFLKEGDIMKAKPKHFIPRPESVGSVGQHPVIVLTRPDSQGFVLVAPMSHNHPEGTPTRSASRYGLPVDPIKGESRVNVGQPKVVHQDNLRANKPYTTMAYNHFAALKAEISYGLLKPEPVYSLDRSHMKALVAFRNKQVLDIIPLTIWNGYSTNLIILQSTTADATWQKSSTNSSESRDSM</sequence>
<gene>
    <name evidence="1" type="ORF">JR316_011441</name>
</gene>
<dbReference type="AlphaFoldDB" id="A0A8H8CFH3"/>
<protein>
    <submittedName>
        <fullName evidence="1">Uncharacterized protein</fullName>
    </submittedName>
</protein>